<dbReference type="InterPro" id="IPR000878">
    <property type="entry name" value="4pyrrol_Mease"/>
</dbReference>
<evidence type="ECO:0000313" key="9">
    <source>
        <dbReference type="Proteomes" id="UP001056834"/>
    </source>
</evidence>
<feature type="domain" description="Tetrapyrrole methylase" evidence="7">
    <location>
        <begin position="4"/>
        <end position="203"/>
    </location>
</feature>
<dbReference type="InterPro" id="IPR008189">
    <property type="entry name" value="rRNA_ssu_MeTfrase_I"/>
</dbReference>
<comment type="function">
    <text evidence="6">Catalyzes the 2'-O-methylation of the ribose of cytidine 1402 (C1402) in 16S rRNA.</text>
</comment>
<evidence type="ECO:0000256" key="1">
    <source>
        <dbReference type="ARBA" id="ARBA00022490"/>
    </source>
</evidence>
<dbReference type="GO" id="GO:0032259">
    <property type="term" value="P:methylation"/>
    <property type="evidence" value="ECO:0007669"/>
    <property type="project" value="UniProtKB-KW"/>
</dbReference>
<sequence>MSILYIVPTPIGNLQDITFRALSVLKKVDYIVAEDTRRVRVLLEFYSIKASLYSFQQYTEHKKTPVLVDKLKSGFSLALVADAGTPLISDPGYFLVKTCKALNIKVIPLPGPCAAITALCGSGLPTDRFCFEGFLPRKHSVRINRLQDLLEEPRTLIFYDVKHRIIETLQDMISVFGTERHVVLARELTKVWESIYGAPIGTLLSWIQRDTSKIRGEIVLIVSGNCLNSNVLSPKISYIMEILIKELPLKKVAILMKIMYGTKRNVIYKQYLNKKFNKVKK</sequence>
<dbReference type="InterPro" id="IPR014777">
    <property type="entry name" value="4pyrrole_Mease_sub1"/>
</dbReference>
<keyword evidence="2 6" id="KW-0698">rRNA processing</keyword>
<protein>
    <recommendedName>
        <fullName evidence="6">Ribosomal RNA small subunit methyltransferase I</fullName>
        <ecNumber evidence="6">2.1.1.198</ecNumber>
    </recommendedName>
    <alternativeName>
        <fullName evidence="6">16S rRNA 2'-O-ribose C1402 methyltransferase</fullName>
    </alternativeName>
    <alternativeName>
        <fullName evidence="6">rRNA (cytidine-2'-O-)-methyltransferase RsmI</fullName>
    </alternativeName>
</protein>
<evidence type="ECO:0000256" key="2">
    <source>
        <dbReference type="ARBA" id="ARBA00022552"/>
    </source>
</evidence>
<comment type="similarity">
    <text evidence="6">Belongs to the methyltransferase superfamily. RsmI family.</text>
</comment>
<dbReference type="PIRSF" id="PIRSF005917">
    <property type="entry name" value="MTase_YraL"/>
    <property type="match status" value="1"/>
</dbReference>
<dbReference type="Gene3D" id="3.30.950.10">
    <property type="entry name" value="Methyltransferase, Cobalt-precorrin-4 Transmethylase, Domain 2"/>
    <property type="match status" value="1"/>
</dbReference>
<keyword evidence="4 6" id="KW-0808">Transferase</keyword>
<evidence type="ECO:0000256" key="4">
    <source>
        <dbReference type="ARBA" id="ARBA00022679"/>
    </source>
</evidence>
<dbReference type="Gene3D" id="3.40.1010.10">
    <property type="entry name" value="Cobalt-precorrin-4 Transmethylase, Domain 1"/>
    <property type="match status" value="1"/>
</dbReference>
<dbReference type="PANTHER" id="PTHR46111">
    <property type="entry name" value="RIBOSOMAL RNA SMALL SUBUNIT METHYLTRANSFERASE I"/>
    <property type="match status" value="1"/>
</dbReference>
<dbReference type="SUPFAM" id="SSF53790">
    <property type="entry name" value="Tetrapyrrole methylase"/>
    <property type="match status" value="1"/>
</dbReference>
<dbReference type="InterPro" id="IPR035996">
    <property type="entry name" value="4pyrrol_Methylase_sf"/>
</dbReference>
<dbReference type="NCBIfam" id="TIGR00096">
    <property type="entry name" value="16S rRNA (cytidine(1402)-2'-O)-methyltransferase"/>
    <property type="match status" value="1"/>
</dbReference>
<keyword evidence="9" id="KW-1185">Reference proteome</keyword>
<dbReference type="GO" id="GO:0008168">
    <property type="term" value="F:methyltransferase activity"/>
    <property type="evidence" value="ECO:0007669"/>
    <property type="project" value="UniProtKB-KW"/>
</dbReference>
<dbReference type="PANTHER" id="PTHR46111:SF1">
    <property type="entry name" value="RIBOSOMAL RNA SMALL SUBUNIT METHYLTRANSFERASE I"/>
    <property type="match status" value="1"/>
</dbReference>
<evidence type="ECO:0000259" key="7">
    <source>
        <dbReference type="Pfam" id="PF00590"/>
    </source>
</evidence>
<dbReference type="CDD" id="cd11648">
    <property type="entry name" value="RsmI"/>
    <property type="match status" value="1"/>
</dbReference>
<comment type="subcellular location">
    <subcellularLocation>
        <location evidence="6">Cytoplasm</location>
    </subcellularLocation>
</comment>
<evidence type="ECO:0000256" key="3">
    <source>
        <dbReference type="ARBA" id="ARBA00022603"/>
    </source>
</evidence>
<accession>A0ABY4SXZ5</accession>
<keyword evidence="5 6" id="KW-0949">S-adenosyl-L-methionine</keyword>
<keyword evidence="1 6" id="KW-0963">Cytoplasm</keyword>
<dbReference type="EC" id="2.1.1.198" evidence="6"/>
<proteinExistence type="inferred from homology"/>
<dbReference type="InterPro" id="IPR014776">
    <property type="entry name" value="4pyrrole_Mease_sub2"/>
</dbReference>
<evidence type="ECO:0000313" key="8">
    <source>
        <dbReference type="EMBL" id="URJ25143.1"/>
    </source>
</evidence>
<name>A0ABY4SXZ5_9ENTR</name>
<keyword evidence="3 6" id="KW-0489">Methyltransferase</keyword>
<dbReference type="EMBL" id="CP097762">
    <property type="protein sequence ID" value="URJ25143.1"/>
    <property type="molecule type" value="Genomic_DNA"/>
</dbReference>
<dbReference type="HAMAP" id="MF_01877">
    <property type="entry name" value="16SrRNA_methyltr_I"/>
    <property type="match status" value="1"/>
</dbReference>
<dbReference type="RefSeq" id="WP_250223274.1">
    <property type="nucleotide sequence ID" value="NZ_CP097762.1"/>
</dbReference>
<evidence type="ECO:0000256" key="5">
    <source>
        <dbReference type="ARBA" id="ARBA00022691"/>
    </source>
</evidence>
<evidence type="ECO:0000256" key="6">
    <source>
        <dbReference type="HAMAP-Rule" id="MF_01877"/>
    </source>
</evidence>
<comment type="catalytic activity">
    <reaction evidence="6">
        <text>cytidine(1402) in 16S rRNA + S-adenosyl-L-methionine = 2'-O-methylcytidine(1402) in 16S rRNA + S-adenosyl-L-homocysteine + H(+)</text>
        <dbReference type="Rhea" id="RHEA:42924"/>
        <dbReference type="Rhea" id="RHEA-COMP:10285"/>
        <dbReference type="Rhea" id="RHEA-COMP:10286"/>
        <dbReference type="ChEBI" id="CHEBI:15378"/>
        <dbReference type="ChEBI" id="CHEBI:57856"/>
        <dbReference type="ChEBI" id="CHEBI:59789"/>
        <dbReference type="ChEBI" id="CHEBI:74495"/>
        <dbReference type="ChEBI" id="CHEBI:82748"/>
        <dbReference type="EC" id="2.1.1.198"/>
    </reaction>
</comment>
<dbReference type="Proteomes" id="UP001056834">
    <property type="component" value="Chromosome"/>
</dbReference>
<dbReference type="Pfam" id="PF00590">
    <property type="entry name" value="TP_methylase"/>
    <property type="match status" value="1"/>
</dbReference>
<organism evidence="8 9">
    <name type="scientific">Candidatus Blochmannia ocreatus</name>
    <name type="common">nom. nud.</name>
    <dbReference type="NCBI Taxonomy" id="251538"/>
    <lineage>
        <taxon>Bacteria</taxon>
        <taxon>Pseudomonadati</taxon>
        <taxon>Pseudomonadota</taxon>
        <taxon>Gammaproteobacteria</taxon>
        <taxon>Enterobacterales</taxon>
        <taxon>Enterobacteriaceae</taxon>
        <taxon>ant endosymbionts</taxon>
        <taxon>Candidatus Blochmanniella</taxon>
    </lineage>
</organism>
<gene>
    <name evidence="6 8" type="primary">rsmI</name>
    <name evidence="8" type="ORF">M9405_00155</name>
</gene>
<reference evidence="8" key="1">
    <citation type="submission" date="2022-05" db="EMBL/GenBank/DDBJ databases">
        <title>Impact of host demography and evolutionary history on endosymbiont molecular evolution: a test in carpenter ants (Genus Camponotus) and their Blochmannia endosymbionts.</title>
        <authorList>
            <person name="Manthey J.D."/>
            <person name="Giron J.C."/>
            <person name="Hruska J.P."/>
        </authorList>
    </citation>
    <scope>NUCLEOTIDE SEQUENCE</scope>
    <source>
        <strain evidence="8">C-006</strain>
    </source>
</reference>